<dbReference type="PaxDb" id="67767-A0A0J7K6U7"/>
<evidence type="ECO:0000313" key="1">
    <source>
        <dbReference type="EMBL" id="KMQ85921.1"/>
    </source>
</evidence>
<evidence type="ECO:0000313" key="2">
    <source>
        <dbReference type="Proteomes" id="UP000036403"/>
    </source>
</evidence>
<dbReference type="Proteomes" id="UP000036403">
    <property type="component" value="Unassembled WGS sequence"/>
</dbReference>
<name>A0A0J7K6U7_LASNI</name>
<dbReference type="EMBL" id="LBMM01012925">
    <property type="protein sequence ID" value="KMQ85921.1"/>
    <property type="molecule type" value="Genomic_DNA"/>
</dbReference>
<sequence>MGELTMSHEITLEQAIERAHQSEIVCRLIESFPDELDSSEVTALATLLAKLTGNAQQILNLWLESCNDRTDQVERTMVCAMITLLDGVPESIRAFNNGTPAAQLREAK</sequence>
<accession>A0A0J7K6U7</accession>
<protein>
    <submittedName>
        <fullName evidence="1">Uncharacterized protein</fullName>
    </submittedName>
</protein>
<organism evidence="1 2">
    <name type="scientific">Lasius niger</name>
    <name type="common">Black garden ant</name>
    <dbReference type="NCBI Taxonomy" id="67767"/>
    <lineage>
        <taxon>Eukaryota</taxon>
        <taxon>Metazoa</taxon>
        <taxon>Ecdysozoa</taxon>
        <taxon>Arthropoda</taxon>
        <taxon>Hexapoda</taxon>
        <taxon>Insecta</taxon>
        <taxon>Pterygota</taxon>
        <taxon>Neoptera</taxon>
        <taxon>Endopterygota</taxon>
        <taxon>Hymenoptera</taxon>
        <taxon>Apocrita</taxon>
        <taxon>Aculeata</taxon>
        <taxon>Formicoidea</taxon>
        <taxon>Formicidae</taxon>
        <taxon>Formicinae</taxon>
        <taxon>Lasius</taxon>
        <taxon>Lasius</taxon>
    </lineage>
</organism>
<gene>
    <name evidence="1" type="ORF">RF55_15261</name>
</gene>
<keyword evidence="2" id="KW-1185">Reference proteome</keyword>
<proteinExistence type="predicted"/>
<comment type="caution">
    <text evidence="1">The sequence shown here is derived from an EMBL/GenBank/DDBJ whole genome shotgun (WGS) entry which is preliminary data.</text>
</comment>
<dbReference type="AlphaFoldDB" id="A0A0J7K6U7"/>
<reference evidence="1 2" key="1">
    <citation type="submission" date="2015-04" db="EMBL/GenBank/DDBJ databases">
        <title>Lasius niger genome sequencing.</title>
        <authorList>
            <person name="Konorov E.A."/>
            <person name="Nikitin M.A."/>
            <person name="Kirill M.V."/>
            <person name="Chang P."/>
        </authorList>
    </citation>
    <scope>NUCLEOTIDE SEQUENCE [LARGE SCALE GENOMIC DNA]</scope>
    <source>
        <tissue evidence="1">Whole</tissue>
    </source>
</reference>